<keyword evidence="2" id="KW-0808">Transferase</keyword>
<dbReference type="UniPathway" id="UPA00219"/>
<evidence type="ECO:0000256" key="6">
    <source>
        <dbReference type="PROSITE-ProRule" id="PRU01373"/>
    </source>
</evidence>
<evidence type="ECO:0000256" key="4">
    <source>
        <dbReference type="ARBA" id="ARBA00022984"/>
    </source>
</evidence>
<organism evidence="8 9">
    <name type="scientific">Parasynechococcus marenigrum (strain WH8102)</name>
    <dbReference type="NCBI Taxonomy" id="84588"/>
    <lineage>
        <taxon>Bacteria</taxon>
        <taxon>Bacillati</taxon>
        <taxon>Cyanobacteriota</taxon>
        <taxon>Cyanophyceae</taxon>
        <taxon>Synechococcales</taxon>
        <taxon>Prochlorococcaceae</taxon>
        <taxon>Parasynechococcus</taxon>
        <taxon>Parasynechococcus marenigrum</taxon>
    </lineage>
</organism>
<dbReference type="KEGG" id="syw:SYNW1786"/>
<dbReference type="AlphaFoldDB" id="Q7U5C1"/>
<dbReference type="GO" id="GO:0016740">
    <property type="term" value="F:transferase activity"/>
    <property type="evidence" value="ECO:0007669"/>
    <property type="project" value="UniProtKB-KW"/>
</dbReference>
<keyword evidence="5 6" id="KW-0961">Cell wall biogenesis/degradation</keyword>
<proteinExistence type="predicted"/>
<keyword evidence="9" id="KW-1185">Reference proteome</keyword>
<reference evidence="8 9" key="1">
    <citation type="journal article" date="2003" name="Nature">
        <title>The genome of a motile marine Synechococcus.</title>
        <authorList>
            <person name="Palenik B."/>
            <person name="Brahamsha B."/>
            <person name="Larimer F."/>
            <person name="Land M."/>
            <person name="Hauser L."/>
            <person name="Chain P."/>
            <person name="Lamerdin J."/>
            <person name="Regala W."/>
            <person name="Allen E.A."/>
            <person name="McCarren J."/>
            <person name="Paulsen I."/>
            <person name="Dufresne A."/>
            <person name="Partensky F."/>
            <person name="Webb E."/>
            <person name="Waterbury J."/>
        </authorList>
    </citation>
    <scope>NUCLEOTIDE SEQUENCE [LARGE SCALE GENOMIC DNA]</scope>
    <source>
        <strain evidence="8 9">WH8102</strain>
    </source>
</reference>
<dbReference type="GO" id="GO:0008360">
    <property type="term" value="P:regulation of cell shape"/>
    <property type="evidence" value="ECO:0007669"/>
    <property type="project" value="UniProtKB-UniRule"/>
</dbReference>
<dbReference type="CDD" id="cd16913">
    <property type="entry name" value="YkuD_like"/>
    <property type="match status" value="1"/>
</dbReference>
<dbReference type="Gene3D" id="2.40.440.10">
    <property type="entry name" value="L,D-transpeptidase catalytic domain-like"/>
    <property type="match status" value="1"/>
</dbReference>
<evidence type="ECO:0000256" key="2">
    <source>
        <dbReference type="ARBA" id="ARBA00022679"/>
    </source>
</evidence>
<dbReference type="GO" id="GO:0009252">
    <property type="term" value="P:peptidoglycan biosynthetic process"/>
    <property type="evidence" value="ECO:0007669"/>
    <property type="project" value="UniProtKB-UniPathway"/>
</dbReference>
<dbReference type="HOGENOM" id="CLU_2319127_0_0_3"/>
<dbReference type="EMBL" id="BX569693">
    <property type="protein sequence ID" value="CAE08301.1"/>
    <property type="molecule type" value="Genomic_DNA"/>
</dbReference>
<evidence type="ECO:0000256" key="3">
    <source>
        <dbReference type="ARBA" id="ARBA00022960"/>
    </source>
</evidence>
<gene>
    <name evidence="8" type="ordered locus">SYNW1786</name>
</gene>
<dbReference type="Proteomes" id="UP000001422">
    <property type="component" value="Chromosome"/>
</dbReference>
<feature type="domain" description="L,D-TPase catalytic" evidence="7">
    <location>
        <begin position="17"/>
        <end position="99"/>
    </location>
</feature>
<accession>Q7U5C1</accession>
<evidence type="ECO:0000313" key="9">
    <source>
        <dbReference type="Proteomes" id="UP000001422"/>
    </source>
</evidence>
<dbReference type="GO" id="GO:0071555">
    <property type="term" value="P:cell wall organization"/>
    <property type="evidence" value="ECO:0007669"/>
    <property type="project" value="UniProtKB-UniRule"/>
</dbReference>
<comment type="pathway">
    <text evidence="1 6">Cell wall biogenesis; peptidoglycan biosynthesis.</text>
</comment>
<evidence type="ECO:0000313" key="8">
    <source>
        <dbReference type="EMBL" id="CAE08301.1"/>
    </source>
</evidence>
<dbReference type="InterPro" id="IPR005490">
    <property type="entry name" value="LD_TPept_cat_dom"/>
</dbReference>
<keyword evidence="4 6" id="KW-0573">Peptidoglycan synthesis</keyword>
<evidence type="ECO:0000256" key="5">
    <source>
        <dbReference type="ARBA" id="ARBA00023316"/>
    </source>
</evidence>
<name>Q7U5C1_PARMW</name>
<dbReference type="Pfam" id="PF03734">
    <property type="entry name" value="YkuD"/>
    <property type="match status" value="1"/>
</dbReference>
<evidence type="ECO:0000259" key="7">
    <source>
        <dbReference type="PROSITE" id="PS52029"/>
    </source>
</evidence>
<sequence>MAPGAAQELALRTSTDIRIVLDLGRRQISVIRAGQRLGPWPVAIGDAQTPTPKGTFTIVSKQVNPVYLSIKGGQRRELMGASSPIGDRYIGFHHDGRRD</sequence>
<dbReference type="STRING" id="84588.SYNW1786"/>
<evidence type="ECO:0000256" key="1">
    <source>
        <dbReference type="ARBA" id="ARBA00004752"/>
    </source>
</evidence>
<comment type="caution">
    <text evidence="6">Lacks conserved residue(s) required for the propagation of feature annotation.</text>
</comment>
<dbReference type="SUPFAM" id="SSF141523">
    <property type="entry name" value="L,D-transpeptidase catalytic domain-like"/>
    <property type="match status" value="1"/>
</dbReference>
<dbReference type="eggNOG" id="COG1376">
    <property type="taxonomic scope" value="Bacteria"/>
</dbReference>
<dbReference type="PROSITE" id="PS52029">
    <property type="entry name" value="LD_TPASE"/>
    <property type="match status" value="1"/>
</dbReference>
<keyword evidence="3 6" id="KW-0133">Cell shape</keyword>
<dbReference type="InterPro" id="IPR038063">
    <property type="entry name" value="Transpep_catalytic_dom"/>
</dbReference>
<protein>
    <recommendedName>
        <fullName evidence="7">L,D-TPase catalytic domain-containing protein</fullName>
    </recommendedName>
</protein>